<dbReference type="Pfam" id="PF01593">
    <property type="entry name" value="Amino_oxidase"/>
    <property type="match status" value="2"/>
</dbReference>
<dbReference type="InterPro" id="IPR036188">
    <property type="entry name" value="FAD/NAD-bd_sf"/>
</dbReference>
<evidence type="ECO:0000313" key="3">
    <source>
        <dbReference type="Proteomes" id="UP000629619"/>
    </source>
</evidence>
<dbReference type="AlphaFoldDB" id="A0A919ND98"/>
<reference evidence="2" key="1">
    <citation type="submission" date="2021-01" db="EMBL/GenBank/DDBJ databases">
        <title>Whole genome shotgun sequence of Actinoplanes siamensis NBRC 109076.</title>
        <authorList>
            <person name="Komaki H."/>
            <person name="Tamura T."/>
        </authorList>
    </citation>
    <scope>NUCLEOTIDE SEQUENCE</scope>
    <source>
        <strain evidence="2">NBRC 109076</strain>
    </source>
</reference>
<dbReference type="RefSeq" id="WP_203684344.1">
    <property type="nucleotide sequence ID" value="NZ_BOMW01000072.1"/>
</dbReference>
<keyword evidence="3" id="KW-1185">Reference proteome</keyword>
<dbReference type="PANTHER" id="PTHR10742">
    <property type="entry name" value="FLAVIN MONOAMINE OXIDASE"/>
    <property type="match status" value="1"/>
</dbReference>
<organism evidence="2 3">
    <name type="scientific">Actinoplanes siamensis</name>
    <dbReference type="NCBI Taxonomy" id="1223317"/>
    <lineage>
        <taxon>Bacteria</taxon>
        <taxon>Bacillati</taxon>
        <taxon>Actinomycetota</taxon>
        <taxon>Actinomycetes</taxon>
        <taxon>Micromonosporales</taxon>
        <taxon>Micromonosporaceae</taxon>
        <taxon>Actinoplanes</taxon>
    </lineage>
</organism>
<dbReference type="InterPro" id="IPR050281">
    <property type="entry name" value="Flavin_monoamine_oxidase"/>
</dbReference>
<sequence length="410" mass="43591">MSIKGRLLGSAVSRWSADPWALGSWSLIGRHGTPQDRITLGTPVGTRLRIAGEGTHPVRAGMTHGAYEQGVAAAHWAIGLGHRRVAVVGAGMAGLGAARALAEHGADVRVREARDRIGGRTAGAEVAGGDFDLGANWLQQYDENVLARLAERLGLTMVVTDFNDPLVLGGGAPIPDGVEEDLRTRLAAAAPGAGMADALDEWLRDPAPWTREQIHRLVDAEIVMDAGAPLSWLSARHGFEPGVGEGDRWIVGGYRLLTEHLAAGLDIRLGRPVRRIRAGAGGVRLDGDDVTYDAVIVTVPVPVLAGGSIGFEPPLPAGHRAALRRLGAGRVEKVILRFDERFWPEHGYYRVHGPAERCISEWLDATVADGTPTLVGLFAGPWLDNVWAGSDEEIAVRAAEVFRSAARTAS</sequence>
<feature type="domain" description="Amine oxidase" evidence="1">
    <location>
        <begin position="92"/>
        <end position="403"/>
    </location>
</feature>
<name>A0A919ND98_9ACTN</name>
<dbReference type="GO" id="GO:0016491">
    <property type="term" value="F:oxidoreductase activity"/>
    <property type="evidence" value="ECO:0007669"/>
    <property type="project" value="InterPro"/>
</dbReference>
<proteinExistence type="predicted"/>
<evidence type="ECO:0000313" key="2">
    <source>
        <dbReference type="EMBL" id="GIF09011.1"/>
    </source>
</evidence>
<accession>A0A919ND98</accession>
<dbReference type="EMBL" id="BOMW01000072">
    <property type="protein sequence ID" value="GIF09011.1"/>
    <property type="molecule type" value="Genomic_DNA"/>
</dbReference>
<evidence type="ECO:0000259" key="1">
    <source>
        <dbReference type="Pfam" id="PF01593"/>
    </source>
</evidence>
<dbReference type="SUPFAM" id="SSF51905">
    <property type="entry name" value="FAD/NAD(P)-binding domain"/>
    <property type="match status" value="1"/>
</dbReference>
<dbReference type="Gene3D" id="3.50.50.60">
    <property type="entry name" value="FAD/NAD(P)-binding domain"/>
    <property type="match status" value="2"/>
</dbReference>
<protein>
    <recommendedName>
        <fullName evidence="1">Amine oxidase domain-containing protein</fullName>
    </recommendedName>
</protein>
<feature type="domain" description="Amine oxidase" evidence="1">
    <location>
        <begin position="11"/>
        <end position="74"/>
    </location>
</feature>
<dbReference type="PRINTS" id="PR00419">
    <property type="entry name" value="ADXRDTASE"/>
</dbReference>
<dbReference type="PANTHER" id="PTHR10742:SF410">
    <property type="entry name" value="LYSINE-SPECIFIC HISTONE DEMETHYLASE 2"/>
    <property type="match status" value="1"/>
</dbReference>
<dbReference type="InterPro" id="IPR002937">
    <property type="entry name" value="Amino_oxidase"/>
</dbReference>
<comment type="caution">
    <text evidence="2">The sequence shown here is derived from an EMBL/GenBank/DDBJ whole genome shotgun (WGS) entry which is preliminary data.</text>
</comment>
<dbReference type="Proteomes" id="UP000629619">
    <property type="component" value="Unassembled WGS sequence"/>
</dbReference>
<gene>
    <name evidence="2" type="ORF">Asi03nite_65490</name>
</gene>